<reference evidence="1 2" key="1">
    <citation type="submission" date="2020-10" db="EMBL/GenBank/DDBJ databases">
        <title>Complete genome sequence of Cupriavidus basilensis CCUG 49340T.</title>
        <authorList>
            <person name="Salva-Serra F."/>
            <person name="Donoso R.A."/>
            <person name="Cho K.H."/>
            <person name="Yoo J.A."/>
            <person name="Lee K."/>
            <person name="Yoon S.-H."/>
            <person name="Perez-Pantoja D."/>
            <person name="Moore E.R.B."/>
        </authorList>
    </citation>
    <scope>NUCLEOTIDE SEQUENCE [LARGE SCALE GENOMIC DNA]</scope>
    <source>
        <strain evidence="2">CCUG 49340</strain>
    </source>
</reference>
<organism evidence="1 2">
    <name type="scientific">Cupriavidus basilensis</name>
    <dbReference type="NCBI Taxonomy" id="68895"/>
    <lineage>
        <taxon>Bacteria</taxon>
        <taxon>Pseudomonadati</taxon>
        <taxon>Pseudomonadota</taxon>
        <taxon>Betaproteobacteria</taxon>
        <taxon>Burkholderiales</taxon>
        <taxon>Burkholderiaceae</taxon>
        <taxon>Cupriavidus</taxon>
    </lineage>
</organism>
<evidence type="ECO:0000313" key="1">
    <source>
        <dbReference type="EMBL" id="QOT75322.1"/>
    </source>
</evidence>
<accession>A0A7M2GTH7</accession>
<gene>
    <name evidence="1" type="ORF">F7R26_013980</name>
</gene>
<proteinExistence type="predicted"/>
<dbReference type="Proteomes" id="UP000397656">
    <property type="component" value="Chromosome 1"/>
</dbReference>
<dbReference type="RefSeq" id="WP_170301714.1">
    <property type="nucleotide sequence ID" value="NZ_CP062803.1"/>
</dbReference>
<dbReference type="GeneID" id="98402018"/>
<sequence length="47" mass="5285">MPAGNTSLDLRSLYCCDHHGWLHDWHRAALARLDVPRATNVCLETAP</sequence>
<dbReference type="AlphaFoldDB" id="A0A7M2GTH7"/>
<dbReference type="EMBL" id="CP062803">
    <property type="protein sequence ID" value="QOT75322.1"/>
    <property type="molecule type" value="Genomic_DNA"/>
</dbReference>
<evidence type="ECO:0000313" key="2">
    <source>
        <dbReference type="Proteomes" id="UP000397656"/>
    </source>
</evidence>
<protein>
    <submittedName>
        <fullName evidence="1">Uncharacterized protein</fullName>
    </submittedName>
</protein>
<name>A0A7M2GTH7_9BURK</name>